<protein>
    <submittedName>
        <fullName evidence="2">Putative hydrolase or acyltransferase (Alpha/beta hydrolase superfamily)</fullName>
    </submittedName>
</protein>
<dbReference type="GO" id="GO:0016020">
    <property type="term" value="C:membrane"/>
    <property type="evidence" value="ECO:0007669"/>
    <property type="project" value="TreeGrafter"/>
</dbReference>
<dbReference type="OrthoDB" id="7055710at2"/>
<name>A0A0C5W2E8_9GAMM</name>
<keyword evidence="2" id="KW-0808">Transferase</keyword>
<dbReference type="Pfam" id="PF12697">
    <property type="entry name" value="Abhydrolase_6"/>
    <property type="match status" value="1"/>
</dbReference>
<dbReference type="STRING" id="1445510.YC6258_04817"/>
<feature type="domain" description="AB hydrolase-1" evidence="1">
    <location>
        <begin position="14"/>
        <end position="250"/>
    </location>
</feature>
<dbReference type="HOGENOM" id="CLU_020336_50_2_6"/>
<gene>
    <name evidence="2" type="ORF">YC6258_04817</name>
</gene>
<dbReference type="GO" id="GO:0016746">
    <property type="term" value="F:acyltransferase activity"/>
    <property type="evidence" value="ECO:0007669"/>
    <property type="project" value="UniProtKB-KW"/>
</dbReference>
<accession>A0A0C5W2E8</accession>
<organism evidence="2 3">
    <name type="scientific">Gynuella sunshinyii YC6258</name>
    <dbReference type="NCBI Taxonomy" id="1445510"/>
    <lineage>
        <taxon>Bacteria</taxon>
        <taxon>Pseudomonadati</taxon>
        <taxon>Pseudomonadota</taxon>
        <taxon>Gammaproteobacteria</taxon>
        <taxon>Oceanospirillales</taxon>
        <taxon>Saccharospirillaceae</taxon>
        <taxon>Gynuella</taxon>
    </lineage>
</organism>
<sequence>MEIDYLNAGSGELIVLVHGALADKRMWIPHMNLLQDKYEVLSLTQRHFDGQSQGPFGLNTHAQDLAEFLGNQFSTHSRIHLIGWSYGADVVLNTLTQHALPVSSAMVYEPGFPGCVNETDMALLGSDAQQMFGPVFSAVAEGQLDKAVEALIDGSGNQTGYFHSQPEVLKKQQLELANTLPLQLDRSEFPKLDEIALGNLDIPVTVAFGSRTRSLFGVVSKSVHHAIPGSQLCEIEGANHMLPLESPDKFTTIISEHMERIQR</sequence>
<dbReference type="GO" id="GO:0016787">
    <property type="term" value="F:hydrolase activity"/>
    <property type="evidence" value="ECO:0007669"/>
    <property type="project" value="UniProtKB-KW"/>
</dbReference>
<evidence type="ECO:0000313" key="3">
    <source>
        <dbReference type="Proteomes" id="UP000032266"/>
    </source>
</evidence>
<dbReference type="AlphaFoldDB" id="A0A0C5W2E8"/>
<evidence type="ECO:0000313" key="2">
    <source>
        <dbReference type="EMBL" id="AJQ96849.1"/>
    </source>
</evidence>
<proteinExistence type="predicted"/>
<evidence type="ECO:0000259" key="1">
    <source>
        <dbReference type="Pfam" id="PF12697"/>
    </source>
</evidence>
<dbReference type="PANTHER" id="PTHR43798:SF33">
    <property type="entry name" value="HYDROLASE, PUTATIVE (AFU_ORTHOLOGUE AFUA_2G14860)-RELATED"/>
    <property type="match status" value="1"/>
</dbReference>
<dbReference type="InterPro" id="IPR050266">
    <property type="entry name" value="AB_hydrolase_sf"/>
</dbReference>
<dbReference type="PANTHER" id="PTHR43798">
    <property type="entry name" value="MONOACYLGLYCEROL LIPASE"/>
    <property type="match status" value="1"/>
</dbReference>
<dbReference type="InterPro" id="IPR029058">
    <property type="entry name" value="AB_hydrolase_fold"/>
</dbReference>
<dbReference type="Gene3D" id="3.40.50.1820">
    <property type="entry name" value="alpha/beta hydrolase"/>
    <property type="match status" value="1"/>
</dbReference>
<keyword evidence="3" id="KW-1185">Reference proteome</keyword>
<keyword evidence="2" id="KW-0012">Acyltransferase</keyword>
<dbReference type="KEGG" id="gsn:YC6258_04817"/>
<dbReference type="Proteomes" id="UP000032266">
    <property type="component" value="Chromosome"/>
</dbReference>
<dbReference type="SUPFAM" id="SSF53474">
    <property type="entry name" value="alpha/beta-Hydrolases"/>
    <property type="match status" value="1"/>
</dbReference>
<dbReference type="InterPro" id="IPR000073">
    <property type="entry name" value="AB_hydrolase_1"/>
</dbReference>
<keyword evidence="2" id="KW-0378">Hydrolase</keyword>
<dbReference type="EMBL" id="CP007142">
    <property type="protein sequence ID" value="AJQ96849.1"/>
    <property type="molecule type" value="Genomic_DNA"/>
</dbReference>
<reference evidence="2 3" key="1">
    <citation type="submission" date="2014-01" db="EMBL/GenBank/DDBJ databases">
        <title>Full genme sequencing of cellulolytic bacterium Gynuella sunshinyii YC6258T gen. nov., sp. nov.</title>
        <authorList>
            <person name="Khan H."/>
            <person name="Chung E.J."/>
            <person name="Chung Y.R."/>
        </authorList>
    </citation>
    <scope>NUCLEOTIDE SEQUENCE [LARGE SCALE GENOMIC DNA]</scope>
    <source>
        <strain evidence="2 3">YC6258</strain>
    </source>
</reference>
<dbReference type="RefSeq" id="WP_044618760.1">
    <property type="nucleotide sequence ID" value="NZ_CP007142.1"/>
</dbReference>